<evidence type="ECO:0000256" key="1">
    <source>
        <dbReference type="SAM" id="Phobius"/>
    </source>
</evidence>
<dbReference type="Pfam" id="PF23296">
    <property type="entry name" value="DUF7079"/>
    <property type="match status" value="1"/>
</dbReference>
<feature type="transmembrane region" description="Helical" evidence="1">
    <location>
        <begin position="87"/>
        <end position="105"/>
    </location>
</feature>
<proteinExistence type="predicted"/>
<dbReference type="VEuPathDB" id="FungiDB:BD410DRAFT_836547"/>
<accession>A0A4Y7QII5</accession>
<reference evidence="3 4" key="1">
    <citation type="submission" date="2018-06" db="EMBL/GenBank/DDBJ databases">
        <title>A transcriptomic atlas of mushroom development highlights an independent origin of complex multicellularity.</title>
        <authorList>
            <consortium name="DOE Joint Genome Institute"/>
            <person name="Krizsan K."/>
            <person name="Almasi E."/>
            <person name="Merenyi Z."/>
            <person name="Sahu N."/>
            <person name="Viragh M."/>
            <person name="Koszo T."/>
            <person name="Mondo S."/>
            <person name="Kiss B."/>
            <person name="Balint B."/>
            <person name="Kues U."/>
            <person name="Barry K."/>
            <person name="Hegedus J.C."/>
            <person name="Henrissat B."/>
            <person name="Johnson J."/>
            <person name="Lipzen A."/>
            <person name="Ohm R."/>
            <person name="Nagy I."/>
            <person name="Pangilinan J."/>
            <person name="Yan J."/>
            <person name="Xiong Y."/>
            <person name="Grigoriev I.V."/>
            <person name="Hibbett D.S."/>
            <person name="Nagy L.G."/>
        </authorList>
    </citation>
    <scope>NUCLEOTIDE SEQUENCE [LARGE SCALE GENOMIC DNA]</scope>
    <source>
        <strain evidence="3 4">SZMC22713</strain>
    </source>
</reference>
<dbReference type="InterPro" id="IPR055507">
    <property type="entry name" value="DUF7079"/>
</dbReference>
<keyword evidence="1" id="KW-1133">Transmembrane helix</keyword>
<protein>
    <recommendedName>
        <fullName evidence="2">DUF7079 domain-containing protein</fullName>
    </recommendedName>
</protein>
<dbReference type="AlphaFoldDB" id="A0A4Y7QII5"/>
<feature type="domain" description="DUF7079" evidence="2">
    <location>
        <begin position="6"/>
        <end position="117"/>
    </location>
</feature>
<dbReference type="Proteomes" id="UP000294933">
    <property type="component" value="Unassembled WGS sequence"/>
</dbReference>
<keyword evidence="4" id="KW-1185">Reference proteome</keyword>
<gene>
    <name evidence="3" type="ORF">BD410DRAFT_836547</name>
</gene>
<keyword evidence="1" id="KW-0472">Membrane</keyword>
<evidence type="ECO:0000259" key="2">
    <source>
        <dbReference type="Pfam" id="PF23296"/>
    </source>
</evidence>
<sequence length="144" mass="17251">MTLTDQEKTAYRELSIIFLDRDMFDAEADLIARNLSELDFSLAQLEHMLRYVLFPILYTNFICFICEWAAFGETSLFRDIEDRQTRPLWLCVATWLPELLTWWAFGWMVKFNWAPVYNRLVGNTPNPLLVEQSQNNSYRRARRR</sequence>
<name>A0A4Y7QII5_9AGAM</name>
<keyword evidence="1" id="KW-0812">Transmembrane</keyword>
<organism evidence="3 4">
    <name type="scientific">Rickenella mellea</name>
    <dbReference type="NCBI Taxonomy" id="50990"/>
    <lineage>
        <taxon>Eukaryota</taxon>
        <taxon>Fungi</taxon>
        <taxon>Dikarya</taxon>
        <taxon>Basidiomycota</taxon>
        <taxon>Agaricomycotina</taxon>
        <taxon>Agaricomycetes</taxon>
        <taxon>Hymenochaetales</taxon>
        <taxon>Rickenellaceae</taxon>
        <taxon>Rickenella</taxon>
    </lineage>
</organism>
<feature type="transmembrane region" description="Helical" evidence="1">
    <location>
        <begin position="48"/>
        <end position="66"/>
    </location>
</feature>
<dbReference type="OrthoDB" id="3244284at2759"/>
<evidence type="ECO:0000313" key="3">
    <source>
        <dbReference type="EMBL" id="TDL26710.1"/>
    </source>
</evidence>
<evidence type="ECO:0000313" key="4">
    <source>
        <dbReference type="Proteomes" id="UP000294933"/>
    </source>
</evidence>
<dbReference type="EMBL" id="ML170161">
    <property type="protein sequence ID" value="TDL26710.1"/>
    <property type="molecule type" value="Genomic_DNA"/>
</dbReference>